<dbReference type="RefSeq" id="WP_091986984.1">
    <property type="nucleotide sequence ID" value="NZ_FOLO01000031.1"/>
</dbReference>
<keyword evidence="1" id="KW-1133">Transmembrane helix</keyword>
<gene>
    <name evidence="2" type="ORF">SAMN02745724_03397</name>
</gene>
<protein>
    <submittedName>
        <fullName evidence="2">Uncharacterized protein</fullName>
    </submittedName>
</protein>
<dbReference type="Proteomes" id="UP000198862">
    <property type="component" value="Unassembled WGS sequence"/>
</dbReference>
<feature type="transmembrane region" description="Helical" evidence="1">
    <location>
        <begin position="74"/>
        <end position="103"/>
    </location>
</feature>
<feature type="transmembrane region" description="Helical" evidence="1">
    <location>
        <begin position="45"/>
        <end position="67"/>
    </location>
</feature>
<keyword evidence="1" id="KW-0812">Transmembrane</keyword>
<keyword evidence="1" id="KW-0472">Membrane</keyword>
<organism evidence="2 3">
    <name type="scientific">Pseudoalteromonas denitrificans DSM 6059</name>
    <dbReference type="NCBI Taxonomy" id="1123010"/>
    <lineage>
        <taxon>Bacteria</taxon>
        <taxon>Pseudomonadati</taxon>
        <taxon>Pseudomonadota</taxon>
        <taxon>Gammaproteobacteria</taxon>
        <taxon>Alteromonadales</taxon>
        <taxon>Pseudoalteromonadaceae</taxon>
        <taxon>Pseudoalteromonas</taxon>
    </lineage>
</organism>
<evidence type="ECO:0000313" key="2">
    <source>
        <dbReference type="EMBL" id="SFD07711.1"/>
    </source>
</evidence>
<reference evidence="2 3" key="1">
    <citation type="submission" date="2016-10" db="EMBL/GenBank/DDBJ databases">
        <authorList>
            <person name="de Groot N.N."/>
        </authorList>
    </citation>
    <scope>NUCLEOTIDE SEQUENCE [LARGE SCALE GENOMIC DNA]</scope>
    <source>
        <strain evidence="2 3">DSM 6059</strain>
    </source>
</reference>
<name>A0A1I1PCM8_9GAMM</name>
<accession>A0A1I1PCM8</accession>
<dbReference type="STRING" id="1123010.SAMN02745724_03397"/>
<evidence type="ECO:0000256" key="1">
    <source>
        <dbReference type="SAM" id="Phobius"/>
    </source>
</evidence>
<dbReference type="AlphaFoldDB" id="A0A1I1PCM8"/>
<dbReference type="OrthoDB" id="6315506at2"/>
<sequence>MKTIIFISLIFFLYASGFVHFDHFHMHWPFSFQFENLWFEPIAKVMLVIAIVFAVVALCVFLAVGIAGIIGASLLVVAAALLFSGVAVLWPFLLVGLVIWLLVGEKKQHSSHY</sequence>
<proteinExistence type="predicted"/>
<evidence type="ECO:0000313" key="3">
    <source>
        <dbReference type="Proteomes" id="UP000198862"/>
    </source>
</evidence>
<dbReference type="EMBL" id="FOLO01000031">
    <property type="protein sequence ID" value="SFD07711.1"/>
    <property type="molecule type" value="Genomic_DNA"/>
</dbReference>
<keyword evidence="3" id="KW-1185">Reference proteome</keyword>